<keyword evidence="1" id="KW-1133">Transmembrane helix</keyword>
<gene>
    <name evidence="2" type="ORF">SAMN04488090_4734</name>
</gene>
<protein>
    <recommendedName>
        <fullName evidence="4">Cytochrome oxidase complex assembly protein 1</fullName>
    </recommendedName>
</protein>
<evidence type="ECO:0000313" key="3">
    <source>
        <dbReference type="Proteomes" id="UP000198901"/>
    </source>
</evidence>
<accession>A0A1G9XS48</accession>
<keyword evidence="3" id="KW-1185">Reference proteome</keyword>
<organism evidence="2 3">
    <name type="scientific">Siphonobacter aquaeclarae</name>
    <dbReference type="NCBI Taxonomy" id="563176"/>
    <lineage>
        <taxon>Bacteria</taxon>
        <taxon>Pseudomonadati</taxon>
        <taxon>Bacteroidota</taxon>
        <taxon>Cytophagia</taxon>
        <taxon>Cytophagales</taxon>
        <taxon>Cytophagaceae</taxon>
        <taxon>Siphonobacter</taxon>
    </lineage>
</organism>
<evidence type="ECO:0008006" key="4">
    <source>
        <dbReference type="Google" id="ProtNLM"/>
    </source>
</evidence>
<keyword evidence="1" id="KW-0472">Membrane</keyword>
<sequence length="159" mass="18132">MSDQQEENPYYRRVHKERPKMKIPGLGSIGAGKGQGDIYTRLLPLVIIAFIGYAVYDTFVSINRKKKDVVDGADAIREMTWNQEKVFKKYADMGKKAKHFYLVIGKPGATKTIDFGEETSGFWDQVDPYNHLTKAPGSLKVTVDAYDNSRDRTIEMKFE</sequence>
<evidence type="ECO:0000256" key="1">
    <source>
        <dbReference type="SAM" id="Phobius"/>
    </source>
</evidence>
<keyword evidence="1" id="KW-0812">Transmembrane</keyword>
<dbReference type="AlphaFoldDB" id="A0A1G9XS48"/>
<feature type="transmembrane region" description="Helical" evidence="1">
    <location>
        <begin position="38"/>
        <end position="56"/>
    </location>
</feature>
<proteinExistence type="predicted"/>
<name>A0A1G9XS48_9BACT</name>
<dbReference type="RefSeq" id="WP_093208537.1">
    <property type="nucleotide sequence ID" value="NZ_FNGS01000011.1"/>
</dbReference>
<dbReference type="Proteomes" id="UP000198901">
    <property type="component" value="Unassembled WGS sequence"/>
</dbReference>
<dbReference type="EMBL" id="FNGS01000011">
    <property type="protein sequence ID" value="SDM99598.1"/>
    <property type="molecule type" value="Genomic_DNA"/>
</dbReference>
<dbReference type="OrthoDB" id="958395at2"/>
<reference evidence="2 3" key="1">
    <citation type="submission" date="2016-10" db="EMBL/GenBank/DDBJ databases">
        <authorList>
            <person name="de Groot N.N."/>
        </authorList>
    </citation>
    <scope>NUCLEOTIDE SEQUENCE [LARGE SCALE GENOMIC DNA]</scope>
    <source>
        <strain evidence="2 3">DSM 21668</strain>
    </source>
</reference>
<evidence type="ECO:0000313" key="2">
    <source>
        <dbReference type="EMBL" id="SDM99598.1"/>
    </source>
</evidence>